<gene>
    <name evidence="1" type="ORF">CSIM01_04425</name>
</gene>
<name>A0A135T7K8_9PEZI</name>
<protein>
    <recommendedName>
        <fullName evidence="3">TAM domain methyltransferase</fullName>
    </recommendedName>
</protein>
<keyword evidence="2" id="KW-1185">Reference proteome</keyword>
<dbReference type="AlphaFoldDB" id="A0A135T7K8"/>
<proteinExistence type="predicted"/>
<sequence length="114" mass="13088">MFGHAFQDNATLKDLMAEAGFVDINVQVYQWPCNSWPRDAKHKELGFWNLENSVVGLKGFMLGALTRAYKWTKDEVTSFATEVRNEMKDPRIHSYQTIWSVHGRKPAVEEVAAK</sequence>
<accession>A0A135T7K8</accession>
<organism evidence="1 2">
    <name type="scientific">Colletotrichum simmondsii</name>
    <dbReference type="NCBI Taxonomy" id="703756"/>
    <lineage>
        <taxon>Eukaryota</taxon>
        <taxon>Fungi</taxon>
        <taxon>Dikarya</taxon>
        <taxon>Ascomycota</taxon>
        <taxon>Pezizomycotina</taxon>
        <taxon>Sordariomycetes</taxon>
        <taxon>Hypocreomycetidae</taxon>
        <taxon>Glomerellales</taxon>
        <taxon>Glomerellaceae</taxon>
        <taxon>Colletotrichum</taxon>
        <taxon>Colletotrichum acutatum species complex</taxon>
    </lineage>
</organism>
<dbReference type="Proteomes" id="UP000070328">
    <property type="component" value="Unassembled WGS sequence"/>
</dbReference>
<comment type="caution">
    <text evidence="1">The sequence shown here is derived from an EMBL/GenBank/DDBJ whole genome shotgun (WGS) entry which is preliminary data.</text>
</comment>
<evidence type="ECO:0000313" key="1">
    <source>
        <dbReference type="EMBL" id="KXH44121.1"/>
    </source>
</evidence>
<evidence type="ECO:0000313" key="2">
    <source>
        <dbReference type="Proteomes" id="UP000070328"/>
    </source>
</evidence>
<dbReference type="EMBL" id="JFBX01000255">
    <property type="protein sequence ID" value="KXH44121.1"/>
    <property type="molecule type" value="Genomic_DNA"/>
</dbReference>
<dbReference type="InterPro" id="IPR029063">
    <property type="entry name" value="SAM-dependent_MTases_sf"/>
</dbReference>
<dbReference type="SUPFAM" id="SSF53335">
    <property type="entry name" value="S-adenosyl-L-methionine-dependent methyltransferases"/>
    <property type="match status" value="1"/>
</dbReference>
<reference evidence="1 2" key="1">
    <citation type="submission" date="2014-02" db="EMBL/GenBank/DDBJ databases">
        <title>The genome sequence of Colletotrichum simmondsii CBS122122.</title>
        <authorList>
            <person name="Baroncelli R."/>
            <person name="Thon M.R."/>
        </authorList>
    </citation>
    <scope>NUCLEOTIDE SEQUENCE [LARGE SCALE GENOMIC DNA]</scope>
    <source>
        <strain evidence="1 2">CBS122122</strain>
    </source>
</reference>
<evidence type="ECO:0008006" key="3">
    <source>
        <dbReference type="Google" id="ProtNLM"/>
    </source>
</evidence>